<evidence type="ECO:0000259" key="4">
    <source>
        <dbReference type="Pfam" id="PF01591"/>
    </source>
</evidence>
<feature type="compositionally biased region" description="Basic and acidic residues" evidence="3">
    <location>
        <begin position="307"/>
        <end position="319"/>
    </location>
</feature>
<evidence type="ECO:0000256" key="2">
    <source>
        <dbReference type="ARBA" id="ARBA00022840"/>
    </source>
</evidence>
<protein>
    <recommendedName>
        <fullName evidence="4">6-phosphofructo-2-kinase domain-containing protein</fullName>
    </recommendedName>
</protein>
<evidence type="ECO:0000256" key="3">
    <source>
        <dbReference type="SAM" id="MobiDB-lite"/>
    </source>
</evidence>
<feature type="compositionally biased region" description="Gly residues" evidence="3">
    <location>
        <begin position="293"/>
        <end position="306"/>
    </location>
</feature>
<evidence type="ECO:0000256" key="1">
    <source>
        <dbReference type="ARBA" id="ARBA00022741"/>
    </source>
</evidence>
<keyword evidence="2" id="KW-0067">ATP-binding</keyword>
<sequence>MLLQPFRGRLTNGALSISTLHRNLVALGATGLVVAVASIVLRFSRKTSRSRAESRPLHLSRSGSAFYAVNPINVVRDRVVIAMVGLPARGKSYMSKAIIRYLNFIGCPAKNFNAGNKRRNKGLAGTGAAFFGSGNAEAKRAREAMAMETLDDLLAWLQSVECGSACGIFDATNTTVARRQAVMRRCAQEDPPVQLVFFESICDDDAMLQNNYRMKLANEDYVGAEAAKALADFKERVAAYEAVYETIADDEADTCFADDNCAEHGGVGGVQAAATGGRVAAERDADARDQGDGASGADGDGQGGGDGRSEGGRVGETARKSPLPLHYVKTINAGRKLVSKECEGHVLTHALTLLQSIHLVPRRIAIVLAGQSHNDAQGIRGGDTPLSSAGLKYARAACQLALDKLAAAAETPTSTGASASASLPANAPTASPPSTATAPAAAAAAATAAAPVVLTGTLQRYVQMAALLEPRAQLVLNLKPLNELCFGALEGLRCGKLQDSFPLEYAARLADKLNYRYPGVGGESYTDMIIQLRDVVLAIERTRADVIVVCDVAAARVLLGYFQGIPHADIPEIEIEQGVIELARSHSGFSCTHTRVDVGTANSFVKR</sequence>
<dbReference type="FunFam" id="3.40.50.300:FF:000644">
    <property type="entry name" value="GpmB, Fructose-2,6-bisphosphatase"/>
    <property type="match status" value="1"/>
</dbReference>
<dbReference type="Gene3D" id="3.40.50.1240">
    <property type="entry name" value="Phosphoglycerate mutase-like"/>
    <property type="match status" value="1"/>
</dbReference>
<dbReference type="GO" id="GO:0005829">
    <property type="term" value="C:cytosol"/>
    <property type="evidence" value="ECO:0007669"/>
    <property type="project" value="TreeGrafter"/>
</dbReference>
<keyword evidence="1" id="KW-0547">Nucleotide-binding</keyword>
<dbReference type="GO" id="GO:0003873">
    <property type="term" value="F:6-phosphofructo-2-kinase activity"/>
    <property type="evidence" value="ECO:0007669"/>
    <property type="project" value="InterPro"/>
</dbReference>
<dbReference type="GO" id="GO:0005524">
    <property type="term" value="F:ATP binding"/>
    <property type="evidence" value="ECO:0007669"/>
    <property type="project" value="UniProtKB-KW"/>
</dbReference>
<dbReference type="EMBL" id="HBIZ01016596">
    <property type="protein sequence ID" value="CAE0757704.1"/>
    <property type="molecule type" value="Transcribed_RNA"/>
</dbReference>
<dbReference type="GO" id="GO:0006000">
    <property type="term" value="P:fructose metabolic process"/>
    <property type="evidence" value="ECO:0007669"/>
    <property type="project" value="InterPro"/>
</dbReference>
<dbReference type="InterPro" id="IPR027417">
    <property type="entry name" value="P-loop_NTPase"/>
</dbReference>
<dbReference type="PANTHER" id="PTHR10606:SF32">
    <property type="entry name" value="6-PHOSPHOFRUCTO-2-KINASE 1"/>
    <property type="match status" value="1"/>
</dbReference>
<dbReference type="Pfam" id="PF01591">
    <property type="entry name" value="6PF2K"/>
    <property type="match status" value="1"/>
</dbReference>
<dbReference type="PIRSF" id="PIRSF000709">
    <property type="entry name" value="6PFK_2-Ptase"/>
    <property type="match status" value="1"/>
</dbReference>
<evidence type="ECO:0000313" key="5">
    <source>
        <dbReference type="EMBL" id="CAE0757704.1"/>
    </source>
</evidence>
<dbReference type="InterPro" id="IPR029033">
    <property type="entry name" value="His_PPase_superfam"/>
</dbReference>
<dbReference type="GO" id="GO:0006003">
    <property type="term" value="P:fructose 2,6-bisphosphate metabolic process"/>
    <property type="evidence" value="ECO:0007669"/>
    <property type="project" value="InterPro"/>
</dbReference>
<dbReference type="PRINTS" id="PR00991">
    <property type="entry name" value="6PFRUCTKNASE"/>
</dbReference>
<dbReference type="InterPro" id="IPR003094">
    <property type="entry name" value="6Pfruct_kin"/>
</dbReference>
<reference evidence="5" key="1">
    <citation type="submission" date="2021-01" db="EMBL/GenBank/DDBJ databases">
        <authorList>
            <person name="Corre E."/>
            <person name="Pelletier E."/>
            <person name="Niang G."/>
            <person name="Scheremetjew M."/>
            <person name="Finn R."/>
            <person name="Kale V."/>
            <person name="Holt S."/>
            <person name="Cochrane G."/>
            <person name="Meng A."/>
            <person name="Brown T."/>
            <person name="Cohen L."/>
        </authorList>
    </citation>
    <scope>NUCLEOTIDE SEQUENCE</scope>
    <source>
        <strain evidence="5">CCMP645</strain>
    </source>
</reference>
<gene>
    <name evidence="5" type="ORF">PCAR00345_LOCUS10298</name>
</gene>
<dbReference type="InterPro" id="IPR013078">
    <property type="entry name" value="His_Pase_superF_clade-1"/>
</dbReference>
<feature type="compositionally biased region" description="Basic and acidic residues" evidence="3">
    <location>
        <begin position="280"/>
        <end position="291"/>
    </location>
</feature>
<accession>A0A7S4B9A0</accession>
<dbReference type="Pfam" id="PF00300">
    <property type="entry name" value="His_Phos_1"/>
    <property type="match status" value="1"/>
</dbReference>
<dbReference type="SUPFAM" id="SSF52540">
    <property type="entry name" value="P-loop containing nucleoside triphosphate hydrolases"/>
    <property type="match status" value="1"/>
</dbReference>
<dbReference type="PANTHER" id="PTHR10606">
    <property type="entry name" value="6-PHOSPHOFRUCTO-2-KINASE/FRUCTOSE-2,6-BISPHOSPHATASE"/>
    <property type="match status" value="1"/>
</dbReference>
<feature type="region of interest" description="Disordered" evidence="3">
    <location>
        <begin position="415"/>
        <end position="436"/>
    </location>
</feature>
<feature type="region of interest" description="Disordered" evidence="3">
    <location>
        <begin position="278"/>
        <end position="319"/>
    </location>
</feature>
<dbReference type="Gene3D" id="3.40.50.300">
    <property type="entry name" value="P-loop containing nucleotide triphosphate hydrolases"/>
    <property type="match status" value="1"/>
</dbReference>
<dbReference type="SUPFAM" id="SSF53254">
    <property type="entry name" value="Phosphoglycerate mutase-like"/>
    <property type="match status" value="1"/>
</dbReference>
<proteinExistence type="predicted"/>
<dbReference type="AlphaFoldDB" id="A0A7S4B9A0"/>
<dbReference type="InterPro" id="IPR013079">
    <property type="entry name" value="6Phosfructo_kin"/>
</dbReference>
<feature type="domain" description="6-phosphofructo-2-kinase" evidence="4">
    <location>
        <begin position="77"/>
        <end position="253"/>
    </location>
</feature>
<name>A0A7S4B9A0_CHRCT</name>
<organism evidence="5">
    <name type="scientific">Chrysotila carterae</name>
    <name type="common">Marine alga</name>
    <name type="synonym">Syracosphaera carterae</name>
    <dbReference type="NCBI Taxonomy" id="13221"/>
    <lineage>
        <taxon>Eukaryota</taxon>
        <taxon>Haptista</taxon>
        <taxon>Haptophyta</taxon>
        <taxon>Prymnesiophyceae</taxon>
        <taxon>Isochrysidales</taxon>
        <taxon>Isochrysidaceae</taxon>
        <taxon>Chrysotila</taxon>
    </lineage>
</organism>